<dbReference type="EMBL" id="JASBWS010000039">
    <property type="protein sequence ID" value="KAJ9106962.1"/>
    <property type="molecule type" value="Genomic_DNA"/>
</dbReference>
<evidence type="ECO:0000313" key="1">
    <source>
        <dbReference type="EMBL" id="KAJ9106962.1"/>
    </source>
</evidence>
<reference evidence="1" key="1">
    <citation type="submission" date="2023-04" db="EMBL/GenBank/DDBJ databases">
        <title>Draft Genome sequencing of Naganishia species isolated from polar environments using Oxford Nanopore Technology.</title>
        <authorList>
            <person name="Leo P."/>
            <person name="Venkateswaran K."/>
        </authorList>
    </citation>
    <scope>NUCLEOTIDE SEQUENCE</scope>
    <source>
        <strain evidence="1">MNA-CCFEE 5262</strain>
    </source>
</reference>
<proteinExistence type="predicted"/>
<organism evidence="1 2">
    <name type="scientific">Naganishia adeliensis</name>
    <dbReference type="NCBI Taxonomy" id="92952"/>
    <lineage>
        <taxon>Eukaryota</taxon>
        <taxon>Fungi</taxon>
        <taxon>Dikarya</taxon>
        <taxon>Basidiomycota</taxon>
        <taxon>Agaricomycotina</taxon>
        <taxon>Tremellomycetes</taxon>
        <taxon>Filobasidiales</taxon>
        <taxon>Filobasidiaceae</taxon>
        <taxon>Naganishia</taxon>
    </lineage>
</organism>
<name>A0ACC2W780_9TREE</name>
<sequence>MPPQTSSAKRQAIAKTAPAELLSSGLLTEVFSPVDWNSPNIEAETLDLAGVAVKRLTSLVNNGAPDIQAGALEVIEDTISGSTATPISRTVVECMSSVVDKSVATKAEDLLQLLASMCHALTNVQQQSQAQAIATPFIEQVIGKGCTISHLGAAGSKPAIMILWHLQSFVSVQALPTTLIEGVLAGIGVSGESSYRGRLISALIQNQGYIRTLGFQNSEEAIATYLKRWYTSGELSRSDLSSISIHLLPLLLEKRANLAQRVLQDLRERSSKTDQAGDEYAYIPAWTAIARVGVVTSGLKLAELDPSSIECAINHGDDEIRLGAWFILSQCPSPTDQIEQVALGEDGLLFRWFQNNMAVSNMEFRNDYLASFGRFVERLYTSANFAIRQSQKPLAISKRGDAEAEKAFDQQRVACKDYAASTGEFVEYLLKHFIDTSIFLPMSTYHARIITGLSMLTYLEEHLGSRKTPKKAGKNQVNWPTLFTKERVECLIACLGSNFTDVRNQAAELLQHAPYPLPGYGDASSNNLRGGAHQVSQRQNTQVVPELELFFSIYGRLEERLGRISDSATLAEEPLHGLILAMTRIVSCWTKPVQNVDYTDLTRRILKSVEHIWDICRPIIATQQGDENEHEIAGAFEALEGNVDGSEHVQESESNKANNIHLTIHSNCWRAIKEASDLISTVYTKVPAEAVTPELASSAGDLYMRWLRHIRHRGTFSSMAVAFETFLDSPAIPHDERKAWLQQQLDFIAQGDAETTRRSGALPYAVLALVHGHIGLFDEAFVRLASIVALPISDSAKIHAMHSIRVMLLDARHSHLFKRYFQESIILSLNAYQTENWSVRNAALLLSANLTNRAIGKSLNDQQYRTSRRPTLQEWAKLYPRTFDHFEMILERSRARQAAAQALANLSSVTEMVAFAGDLCCVLDNQERGGLNDVHGRIITLEAFLAYGQPDNEGFRAMTGFKSGFSRAAGHEGWPALITDTLYTLVNMIEGISASSLKEIATETGSSTVDQAPIMDIPENDLPFCSVDTLRLIVARQANSDSSSEDHDLWKRLYHTYTSTLNEPLKNRLLPILGGIAPSVSASSKGEVFSLIEKAGQDHESEDSRRAAVSALRPLAEQLRQSMPPQLFSIADLLLRDDDATIRSQAAECIGAAFRAGYPICQEVAERRLWLHAMEHFKDTDRHAQRLLAELVDPHDIGYAEQRLRGLRSGEGDLFAEEPANLYVEPYSRKQQLFAAFCGLNENARRNALQACQKEMRLCQLLLSTHSDKAVAAKRDTPLDKGREALIMLQQMTRVMKGITT</sequence>
<accession>A0ACC2W780</accession>
<keyword evidence="2" id="KW-1185">Reference proteome</keyword>
<comment type="caution">
    <text evidence="1">The sequence shown here is derived from an EMBL/GenBank/DDBJ whole genome shotgun (WGS) entry which is preliminary data.</text>
</comment>
<gene>
    <name evidence="1" type="ORF">QFC20_003862</name>
</gene>
<dbReference type="Proteomes" id="UP001230649">
    <property type="component" value="Unassembled WGS sequence"/>
</dbReference>
<protein>
    <submittedName>
        <fullName evidence="1">Uncharacterized protein</fullName>
    </submittedName>
</protein>
<evidence type="ECO:0000313" key="2">
    <source>
        <dbReference type="Proteomes" id="UP001230649"/>
    </source>
</evidence>